<sequence length="66" mass="7605">MENGELKINSLSPSGYSLYKQRESWYLFPKTKTIPAPPLFIEEVAAKLTKEFYLKLLNLKFLGPVI</sequence>
<dbReference type="EMBL" id="JAATLI010000004">
    <property type="protein sequence ID" value="NJC17791.1"/>
    <property type="molecule type" value="Genomic_DNA"/>
</dbReference>
<dbReference type="AlphaFoldDB" id="A0A7X5YDH3"/>
<reference evidence="1 3" key="2">
    <citation type="submission" date="2020-03" db="EMBL/GenBank/DDBJ databases">
        <title>Genomic Encyclopedia of Type Strains, Phase IV (KMG-IV): sequencing the most valuable type-strain genomes for metagenomic binning, comparative biology and taxonomic classification.</title>
        <authorList>
            <person name="Goeker M."/>
        </authorList>
    </citation>
    <scope>NUCLEOTIDE SEQUENCE [LARGE SCALE GENOMIC DNA]</scope>
    <source>
        <strain evidence="1 3">DSM 105722</strain>
    </source>
</reference>
<reference evidence="2 4" key="1">
    <citation type="submission" date="2019-09" db="EMBL/GenBank/DDBJ databases">
        <title>Butyricimonas paravirosa DSM 105722 (=214-4 = JCM 18677 = CCUG 65563).</title>
        <authorList>
            <person name="Le Roy T."/>
            <person name="Cani P.D."/>
        </authorList>
    </citation>
    <scope>NUCLEOTIDE SEQUENCE [LARGE SCALE GENOMIC DNA]</scope>
    <source>
        <strain evidence="2 4">DSM 105722</strain>
    </source>
</reference>
<dbReference type="EMBL" id="CP043839">
    <property type="protein sequence ID" value="WOF13482.1"/>
    <property type="molecule type" value="Genomic_DNA"/>
</dbReference>
<evidence type="ECO:0000313" key="4">
    <source>
        <dbReference type="Proteomes" id="UP001302374"/>
    </source>
</evidence>
<dbReference type="Proteomes" id="UP001302374">
    <property type="component" value="Chromosome"/>
</dbReference>
<name>A0A7X5YDH3_9BACT</name>
<dbReference type="Proteomes" id="UP000576368">
    <property type="component" value="Unassembled WGS sequence"/>
</dbReference>
<accession>A0A7X5YDH3</accession>
<evidence type="ECO:0000313" key="3">
    <source>
        <dbReference type="Proteomes" id="UP000576368"/>
    </source>
</evidence>
<keyword evidence="4" id="KW-1185">Reference proteome</keyword>
<protein>
    <submittedName>
        <fullName evidence="1">Uncharacterized protein</fullName>
    </submittedName>
</protein>
<evidence type="ECO:0000313" key="2">
    <source>
        <dbReference type="EMBL" id="WOF13482.1"/>
    </source>
</evidence>
<proteinExistence type="predicted"/>
<dbReference type="RefSeq" id="WP_118303569.1">
    <property type="nucleotide sequence ID" value="NZ_BMPA01000004.1"/>
</dbReference>
<evidence type="ECO:0000313" key="1">
    <source>
        <dbReference type="EMBL" id="NJC17791.1"/>
    </source>
</evidence>
<organism evidence="1 3">
    <name type="scientific">Butyricimonas paravirosa</name>
    <dbReference type="NCBI Taxonomy" id="1472417"/>
    <lineage>
        <taxon>Bacteria</taxon>
        <taxon>Pseudomonadati</taxon>
        <taxon>Bacteroidota</taxon>
        <taxon>Bacteroidia</taxon>
        <taxon>Bacteroidales</taxon>
        <taxon>Odoribacteraceae</taxon>
        <taxon>Butyricimonas</taxon>
    </lineage>
</organism>
<gene>
    <name evidence="2" type="ORF">F1644_14960</name>
    <name evidence="1" type="ORF">GGR15_001406</name>
</gene>
<dbReference type="GeneID" id="86892621"/>